<protein>
    <submittedName>
        <fullName evidence="1">Predicted protein</fullName>
    </submittedName>
</protein>
<reference evidence="1 2" key="1">
    <citation type="journal article" date="2009" name="Science">
        <title>Green evolution and dynamic adaptations revealed by genomes of the marine picoeukaryotes Micromonas.</title>
        <authorList>
            <person name="Worden A.Z."/>
            <person name="Lee J.H."/>
            <person name="Mock T."/>
            <person name="Rouze P."/>
            <person name="Simmons M.P."/>
            <person name="Aerts A.L."/>
            <person name="Allen A.E."/>
            <person name="Cuvelier M.L."/>
            <person name="Derelle E."/>
            <person name="Everett M.V."/>
            <person name="Foulon E."/>
            <person name="Grimwood J."/>
            <person name="Gundlach H."/>
            <person name="Henrissat B."/>
            <person name="Napoli C."/>
            <person name="McDonald S.M."/>
            <person name="Parker M.S."/>
            <person name="Rombauts S."/>
            <person name="Salamov A."/>
            <person name="Von Dassow P."/>
            <person name="Badger J.H."/>
            <person name="Coutinho P.M."/>
            <person name="Demir E."/>
            <person name="Dubchak I."/>
            <person name="Gentemann C."/>
            <person name="Eikrem W."/>
            <person name="Gready J.E."/>
            <person name="John U."/>
            <person name="Lanier W."/>
            <person name="Lindquist E.A."/>
            <person name="Lucas S."/>
            <person name="Mayer K.F."/>
            <person name="Moreau H."/>
            <person name="Not F."/>
            <person name="Otillar R."/>
            <person name="Panaud O."/>
            <person name="Pangilinan J."/>
            <person name="Paulsen I."/>
            <person name="Piegu B."/>
            <person name="Poliakov A."/>
            <person name="Robbens S."/>
            <person name="Schmutz J."/>
            <person name="Toulza E."/>
            <person name="Wyss T."/>
            <person name="Zelensky A."/>
            <person name="Zhou K."/>
            <person name="Armbrust E.V."/>
            <person name="Bhattacharya D."/>
            <person name="Goodenough U.W."/>
            <person name="Van de Peer Y."/>
            <person name="Grigoriev I.V."/>
        </authorList>
    </citation>
    <scope>NUCLEOTIDE SEQUENCE [LARGE SCALE GENOMIC DNA]</scope>
    <source>
        <strain evidence="1 2">CCMP1545</strain>
    </source>
</reference>
<dbReference type="EMBL" id="GG663744">
    <property type="protein sequence ID" value="EEH54205.1"/>
    <property type="molecule type" value="Genomic_DNA"/>
</dbReference>
<accession>C1N1K8</accession>
<dbReference type="Proteomes" id="UP000001876">
    <property type="component" value="Unassembled WGS sequence"/>
</dbReference>
<keyword evidence="2" id="KW-1185">Reference proteome</keyword>
<dbReference type="STRING" id="564608.C1N1K8"/>
<dbReference type="AlphaFoldDB" id="C1N1K8"/>
<gene>
    <name evidence="1" type="ORF">MICPUCDRAFT_51442</name>
</gene>
<dbReference type="OMA" id="TWKQGVL"/>
<sequence>MTDVMSSPAPPGSSDDAALDARIAWANETRKAVTRADALCEDGSIDQRFFKPKKVVFATEKAKWNDDDKENLYRGIAKHGIDPSSWRKIIDEFCPGREVLFIRIKASRLIGSQGLNRYHGWSGTKEEMIAEYNRNKAIGEATGCWKGGILVENDHGHAMEAIRKRDAEEEAAGIVPPGKRAKKH</sequence>
<name>C1N1K8_MICPC</name>
<organism evidence="2">
    <name type="scientific">Micromonas pusilla (strain CCMP1545)</name>
    <name type="common">Picoplanktonic green alga</name>
    <dbReference type="NCBI Taxonomy" id="564608"/>
    <lineage>
        <taxon>Eukaryota</taxon>
        <taxon>Viridiplantae</taxon>
        <taxon>Chlorophyta</taxon>
        <taxon>Mamiellophyceae</taxon>
        <taxon>Mamiellales</taxon>
        <taxon>Mamiellaceae</taxon>
        <taxon>Micromonas</taxon>
    </lineage>
</organism>
<dbReference type="GeneID" id="9687279"/>
<dbReference type="eggNOG" id="ENOG502S29A">
    <property type="taxonomic scope" value="Eukaryota"/>
</dbReference>
<proteinExistence type="predicted"/>
<evidence type="ECO:0000313" key="2">
    <source>
        <dbReference type="Proteomes" id="UP000001876"/>
    </source>
</evidence>
<dbReference type="OrthoDB" id="608866at2759"/>
<dbReference type="RefSeq" id="XP_003061575.1">
    <property type="nucleotide sequence ID" value="XM_003061529.1"/>
</dbReference>
<evidence type="ECO:0000313" key="1">
    <source>
        <dbReference type="EMBL" id="EEH54205.1"/>
    </source>
</evidence>
<dbReference type="KEGG" id="mpp:MICPUCDRAFT_51442"/>